<proteinExistence type="inferred from homology"/>
<dbReference type="InterPro" id="IPR036390">
    <property type="entry name" value="WH_DNA-bd_sf"/>
</dbReference>
<dbReference type="InterPro" id="IPR057985">
    <property type="entry name" value="TPR_PSMD3_N"/>
</dbReference>
<name>A0A7J7KP23_BUGNE</name>
<comment type="similarity">
    <text evidence="1">Belongs to the proteasome subunit S3 family.</text>
</comment>
<dbReference type="Pfam" id="PF25573">
    <property type="entry name" value="TPR_PSMD3_N"/>
    <property type="match status" value="1"/>
</dbReference>
<dbReference type="PANTHER" id="PTHR10758">
    <property type="entry name" value="26S PROTEASOME NON-ATPASE REGULATORY SUBUNIT 3/COP9 SIGNALOSOME COMPLEX SUBUNIT 3"/>
    <property type="match status" value="1"/>
</dbReference>
<feature type="compositionally biased region" description="Basic and acidic residues" evidence="4">
    <location>
        <begin position="1"/>
        <end position="36"/>
    </location>
</feature>
<feature type="region of interest" description="Disordered" evidence="4">
    <location>
        <begin position="1"/>
        <end position="38"/>
    </location>
</feature>
<dbReference type="Pfam" id="PF01399">
    <property type="entry name" value="PCI"/>
    <property type="match status" value="1"/>
</dbReference>
<evidence type="ECO:0000256" key="3">
    <source>
        <dbReference type="ARBA" id="ARBA00075103"/>
    </source>
</evidence>
<evidence type="ECO:0000259" key="5">
    <source>
        <dbReference type="PROSITE" id="PS50250"/>
    </source>
</evidence>
<feature type="domain" description="PCI" evidence="5">
    <location>
        <begin position="259"/>
        <end position="438"/>
    </location>
</feature>
<dbReference type="Gene3D" id="1.25.40.570">
    <property type="match status" value="1"/>
</dbReference>
<accession>A0A7J7KP23</accession>
<evidence type="ECO:0000256" key="4">
    <source>
        <dbReference type="SAM" id="MobiDB-lite"/>
    </source>
</evidence>
<dbReference type="SMART" id="SM00088">
    <property type="entry name" value="PINT"/>
    <property type="match status" value="1"/>
</dbReference>
<reference evidence="6" key="1">
    <citation type="submission" date="2020-06" db="EMBL/GenBank/DDBJ databases">
        <title>Draft genome of Bugula neritina, a colonial animal packing powerful symbionts and potential medicines.</title>
        <authorList>
            <person name="Rayko M."/>
        </authorList>
    </citation>
    <scope>NUCLEOTIDE SEQUENCE [LARGE SCALE GENOMIC DNA]</scope>
    <source>
        <strain evidence="6">Kwan_BN1</strain>
    </source>
</reference>
<evidence type="ECO:0000256" key="1">
    <source>
        <dbReference type="ARBA" id="ARBA00007912"/>
    </source>
</evidence>
<dbReference type="Proteomes" id="UP000593567">
    <property type="component" value="Unassembled WGS sequence"/>
</dbReference>
<dbReference type="EMBL" id="VXIV02000200">
    <property type="protein sequence ID" value="KAF6039898.1"/>
    <property type="molecule type" value="Genomic_DNA"/>
</dbReference>
<dbReference type="GO" id="GO:0030234">
    <property type="term" value="F:enzyme regulator activity"/>
    <property type="evidence" value="ECO:0007669"/>
    <property type="project" value="InterPro"/>
</dbReference>
<evidence type="ECO:0000256" key="2">
    <source>
        <dbReference type="ARBA" id="ARBA00022942"/>
    </source>
</evidence>
<keyword evidence="7" id="KW-1185">Reference proteome</keyword>
<dbReference type="PROSITE" id="PS50250">
    <property type="entry name" value="PCI"/>
    <property type="match status" value="1"/>
</dbReference>
<dbReference type="InterPro" id="IPR000717">
    <property type="entry name" value="PCI_dom"/>
</dbReference>
<dbReference type="GO" id="GO:0006511">
    <property type="term" value="P:ubiquitin-dependent protein catabolic process"/>
    <property type="evidence" value="ECO:0007669"/>
    <property type="project" value="TreeGrafter"/>
</dbReference>
<gene>
    <name evidence="6" type="ORF">EB796_001750</name>
</gene>
<comment type="caution">
    <text evidence="6">The sequence shown here is derived from an EMBL/GenBank/DDBJ whole genome shotgun (WGS) entry which is preliminary data.</text>
</comment>
<protein>
    <recommendedName>
        <fullName evidence="3">26S proteasome regulatory subunit RPN3</fullName>
    </recommendedName>
</protein>
<dbReference type="OrthoDB" id="1713558at2759"/>
<evidence type="ECO:0000313" key="7">
    <source>
        <dbReference type="Proteomes" id="UP000593567"/>
    </source>
</evidence>
<keyword evidence="2" id="KW-0647">Proteasome</keyword>
<dbReference type="GO" id="GO:0008541">
    <property type="term" value="C:proteasome regulatory particle, lid subcomplex"/>
    <property type="evidence" value="ECO:0007669"/>
    <property type="project" value="TreeGrafter"/>
</dbReference>
<dbReference type="AlphaFoldDB" id="A0A7J7KP23"/>
<sequence>MQDVEMKDSKIKSKDNKAEEASKPTDSETPAEEVKDPNVLTLEDLKQHIQLIEKSVQLKDSRFVSRVLRSLTTTRKKLNHNVLVALINGYFTPPANDKNRLLQYLEQPNSMDTDSKPLVFQPRSAKASAHPLLPEVSTYICLLLLIYLIDNQLHEKAVNWSKVLVEKLCSLNRRSLDGLQAKCYFYYARAHELDGQLETIRSFLHTRLRTAALHSDIDGQASLLNLLLRNYLHYDLYDQADKLVSKSAFPELANNNEWARFLYYLGRIKAIQLDYSDAHKNLLQAIRKAPQSGAPGFRQTVQKLAVTVELLLGDIPERSLFREPIYKKALAPYFQLTQAVRTGNLAKFTDTLSQHGEKFRADGTYTLIVRLRHNVIKTGVRMINISYSKISLADIATKLQLDSPEDAEYIVAKAIRDNVIDATINHEHGYVQSKENPDIYSTKEPMAAFHQRITFCLDVHNSSVMAMRFPPKSYNKDLESADERREREQLELESAKEIADEDFDGF</sequence>
<dbReference type="InterPro" id="IPR013586">
    <property type="entry name" value="PSMD3_C"/>
</dbReference>
<feature type="region of interest" description="Disordered" evidence="4">
    <location>
        <begin position="474"/>
        <end position="506"/>
    </location>
</feature>
<dbReference type="SUPFAM" id="SSF46785">
    <property type="entry name" value="Winged helix' DNA-binding domain"/>
    <property type="match status" value="1"/>
</dbReference>
<evidence type="ECO:0000313" key="6">
    <source>
        <dbReference type="EMBL" id="KAF6039898.1"/>
    </source>
</evidence>
<dbReference type="SMART" id="SM00753">
    <property type="entry name" value="PAM"/>
    <property type="match status" value="1"/>
</dbReference>
<dbReference type="InterPro" id="IPR050756">
    <property type="entry name" value="CSN3"/>
</dbReference>
<organism evidence="6 7">
    <name type="scientific">Bugula neritina</name>
    <name type="common">Brown bryozoan</name>
    <name type="synonym">Sertularia neritina</name>
    <dbReference type="NCBI Taxonomy" id="10212"/>
    <lineage>
        <taxon>Eukaryota</taxon>
        <taxon>Metazoa</taxon>
        <taxon>Spiralia</taxon>
        <taxon>Lophotrochozoa</taxon>
        <taxon>Bryozoa</taxon>
        <taxon>Gymnolaemata</taxon>
        <taxon>Cheilostomatida</taxon>
        <taxon>Flustrina</taxon>
        <taxon>Buguloidea</taxon>
        <taxon>Bugulidae</taxon>
        <taxon>Bugula</taxon>
    </lineage>
</organism>
<dbReference type="FunFam" id="1.25.40.570:FF:000009">
    <property type="entry name" value="26S proteasome non-ATPase regulatory subunit 3"/>
    <property type="match status" value="1"/>
</dbReference>
<feature type="compositionally biased region" description="Basic and acidic residues" evidence="4">
    <location>
        <begin position="474"/>
        <end position="498"/>
    </location>
</feature>
<dbReference type="PANTHER" id="PTHR10758:SF2">
    <property type="entry name" value="26S PROTEASOME NON-ATPASE REGULATORY SUBUNIT 3"/>
    <property type="match status" value="1"/>
</dbReference>
<dbReference type="GO" id="GO:0042176">
    <property type="term" value="P:regulation of protein catabolic process"/>
    <property type="evidence" value="ECO:0007669"/>
    <property type="project" value="InterPro"/>
</dbReference>
<dbReference type="Pfam" id="PF08375">
    <property type="entry name" value="Rpn3_C"/>
    <property type="match status" value="1"/>
</dbReference>